<dbReference type="EMBL" id="GBXM01058781">
    <property type="protein sequence ID" value="JAH49796.1"/>
    <property type="molecule type" value="Transcribed_RNA"/>
</dbReference>
<reference evidence="1" key="1">
    <citation type="submission" date="2014-11" db="EMBL/GenBank/DDBJ databases">
        <authorList>
            <person name="Amaro Gonzalez C."/>
        </authorList>
    </citation>
    <scope>NUCLEOTIDE SEQUENCE</scope>
</reference>
<dbReference type="AlphaFoldDB" id="A0A0E9T852"/>
<evidence type="ECO:0000313" key="1">
    <source>
        <dbReference type="EMBL" id="JAH49796.1"/>
    </source>
</evidence>
<reference evidence="1" key="2">
    <citation type="journal article" date="2015" name="Fish Shellfish Immunol.">
        <title>Early steps in the European eel (Anguilla anguilla)-Vibrio vulnificus interaction in the gills: Role of the RtxA13 toxin.</title>
        <authorList>
            <person name="Callol A."/>
            <person name="Pajuelo D."/>
            <person name="Ebbesson L."/>
            <person name="Teles M."/>
            <person name="MacKenzie S."/>
            <person name="Amaro C."/>
        </authorList>
    </citation>
    <scope>NUCLEOTIDE SEQUENCE</scope>
</reference>
<proteinExistence type="predicted"/>
<sequence>MNNKYTSQWNHFDSGQWKCSLVIYK</sequence>
<organism evidence="1">
    <name type="scientific">Anguilla anguilla</name>
    <name type="common">European freshwater eel</name>
    <name type="synonym">Muraena anguilla</name>
    <dbReference type="NCBI Taxonomy" id="7936"/>
    <lineage>
        <taxon>Eukaryota</taxon>
        <taxon>Metazoa</taxon>
        <taxon>Chordata</taxon>
        <taxon>Craniata</taxon>
        <taxon>Vertebrata</taxon>
        <taxon>Euteleostomi</taxon>
        <taxon>Actinopterygii</taxon>
        <taxon>Neopterygii</taxon>
        <taxon>Teleostei</taxon>
        <taxon>Anguilliformes</taxon>
        <taxon>Anguillidae</taxon>
        <taxon>Anguilla</taxon>
    </lineage>
</organism>
<name>A0A0E9T852_ANGAN</name>
<accession>A0A0E9T852</accession>
<protein>
    <submittedName>
        <fullName evidence="1">Uncharacterized protein</fullName>
    </submittedName>
</protein>